<dbReference type="CDD" id="cd00887">
    <property type="entry name" value="MoeA"/>
    <property type="match status" value="1"/>
</dbReference>
<evidence type="ECO:0000256" key="4">
    <source>
        <dbReference type="ARBA" id="ARBA00023150"/>
    </source>
</evidence>
<keyword evidence="10" id="KW-1185">Reference proteome</keyword>
<evidence type="ECO:0000256" key="3">
    <source>
        <dbReference type="ARBA" id="ARBA00010763"/>
    </source>
</evidence>
<dbReference type="KEGG" id="sdf:ACG33_02290"/>
<proteinExistence type="inferred from homology"/>
<dbReference type="InterPro" id="IPR038987">
    <property type="entry name" value="MoeA-like"/>
</dbReference>
<comment type="pathway">
    <text evidence="2 6">Cofactor biosynthesis; molybdopterin biosynthesis.</text>
</comment>
<feature type="chain" id="PRO_5007448279" description="Molybdopterin molybdenumtransferase" evidence="7">
    <location>
        <begin position="20"/>
        <end position="410"/>
    </location>
</feature>
<evidence type="ECO:0000313" key="10">
    <source>
        <dbReference type="Proteomes" id="UP000070250"/>
    </source>
</evidence>
<feature type="domain" description="MoaB/Mog" evidence="8">
    <location>
        <begin position="167"/>
        <end position="307"/>
    </location>
</feature>
<dbReference type="PATRIC" id="fig|465721.4.peg.497"/>
<comment type="cofactor">
    <cofactor evidence="6">
        <name>Mg(2+)</name>
        <dbReference type="ChEBI" id="CHEBI:18420"/>
    </cofactor>
</comment>
<dbReference type="Pfam" id="PF03454">
    <property type="entry name" value="MoeA_C"/>
    <property type="match status" value="1"/>
</dbReference>
<dbReference type="UniPathway" id="UPA00344"/>
<accession>A0A127F8U3</accession>
<dbReference type="PANTHER" id="PTHR10192:SF5">
    <property type="entry name" value="GEPHYRIN"/>
    <property type="match status" value="1"/>
</dbReference>
<dbReference type="EC" id="2.10.1.1" evidence="6"/>
<dbReference type="SUPFAM" id="SSF53218">
    <property type="entry name" value="Molybdenum cofactor biosynthesis proteins"/>
    <property type="match status" value="1"/>
</dbReference>
<dbReference type="EMBL" id="CP011971">
    <property type="protein sequence ID" value="AMN45959.1"/>
    <property type="molecule type" value="Genomic_DNA"/>
</dbReference>
<sequence>MRSHVPLLPAVSLPLSALAGTTLRENTVTTRDQPPFDRVMMDGIALAWSAFENGCRRFHIAGIQAAGSAPLHLRDPRSCIEVMTGAMLPAGCDCVVPVEKIDIDSGTAVLQEGAAPVRRMNIHTRGLDARRGDPLLKSGTLLGAAEVAALAANGYAQALVSRPPRIMMISTGNELVEPGEPLADWQIHRSNIYGLWAALRRHGYSQLAQDHLPDDLSLLRTRLRAHLDAHDALILSGGVSMGRFDFVPQVMRELGVTQVFHKIAQRPGKPMWFGVGAGGQAVYALPGNPVSTLMCLTRYVFRGLEAAAGTPASPLETIALAQDLPAMAVTRFVPVRIGGFALDSKPWIGEHGDRCEKSGLPMDLQAPAARPRPTQGSGDFTSLIGTDGFVELPPAEAIIAQGTRVPLHRW</sequence>
<dbReference type="SUPFAM" id="SSF63882">
    <property type="entry name" value="MoeA N-terminal region -like"/>
    <property type="match status" value="1"/>
</dbReference>
<dbReference type="InterPro" id="IPR036688">
    <property type="entry name" value="MoeA_C_domain_IV_sf"/>
</dbReference>
<dbReference type="Proteomes" id="UP000070250">
    <property type="component" value="Chromosome"/>
</dbReference>
<dbReference type="Gene3D" id="3.40.980.10">
    <property type="entry name" value="MoaB/Mog-like domain"/>
    <property type="match status" value="1"/>
</dbReference>
<comment type="similarity">
    <text evidence="3 6">Belongs to the MoeA family.</text>
</comment>
<evidence type="ECO:0000256" key="7">
    <source>
        <dbReference type="SAM" id="SignalP"/>
    </source>
</evidence>
<dbReference type="InterPro" id="IPR005111">
    <property type="entry name" value="MoeA_C_domain_IV"/>
</dbReference>
<dbReference type="Pfam" id="PF00994">
    <property type="entry name" value="MoCF_biosynth"/>
    <property type="match status" value="1"/>
</dbReference>
<keyword evidence="6" id="KW-0460">Magnesium</keyword>
<evidence type="ECO:0000256" key="5">
    <source>
        <dbReference type="ARBA" id="ARBA00047317"/>
    </source>
</evidence>
<dbReference type="InterPro" id="IPR036135">
    <property type="entry name" value="MoeA_linker/N_sf"/>
</dbReference>
<dbReference type="SMART" id="SM00852">
    <property type="entry name" value="MoCF_biosynth"/>
    <property type="match status" value="1"/>
</dbReference>
<dbReference type="GO" id="GO:0006777">
    <property type="term" value="P:Mo-molybdopterin cofactor biosynthetic process"/>
    <property type="evidence" value="ECO:0007669"/>
    <property type="project" value="UniProtKB-UniRule"/>
</dbReference>
<name>A0A127F8U3_STEDE</name>
<dbReference type="AlphaFoldDB" id="A0A127F8U3"/>
<evidence type="ECO:0000256" key="2">
    <source>
        <dbReference type="ARBA" id="ARBA00005046"/>
    </source>
</evidence>
<dbReference type="GO" id="GO:0046872">
    <property type="term" value="F:metal ion binding"/>
    <property type="evidence" value="ECO:0007669"/>
    <property type="project" value="UniProtKB-UniRule"/>
</dbReference>
<gene>
    <name evidence="9" type="ORF">ACG33_02290</name>
</gene>
<evidence type="ECO:0000259" key="8">
    <source>
        <dbReference type="SMART" id="SM00852"/>
    </source>
</evidence>
<reference evidence="9 10" key="1">
    <citation type="submission" date="2015-06" db="EMBL/GenBank/DDBJ databases">
        <title>A Comprehensive Approach to Explore the Metabolic and Phylogenetic Diversity of Bacterial Steroid Degradation in the Environment: Testosterone as an Example.</title>
        <authorList>
            <person name="Yang F.-C."/>
            <person name="Chen Y.-L."/>
            <person name="Yu C.-P."/>
            <person name="Tang S.-L."/>
            <person name="Wang P.-H."/>
            <person name="Ismail W."/>
            <person name="Wang C.-H."/>
            <person name="Yang C.-Y."/>
            <person name="Chiang Y.-R."/>
        </authorList>
    </citation>
    <scope>NUCLEOTIDE SEQUENCE [LARGE SCALE GENOMIC DNA]</scope>
    <source>
        <strain evidence="9 10">DSM 18526</strain>
    </source>
</reference>
<protein>
    <recommendedName>
        <fullName evidence="6">Molybdopterin molybdenumtransferase</fullName>
        <ecNumber evidence="6">2.10.1.1</ecNumber>
    </recommendedName>
</protein>
<organism evidence="9 10">
    <name type="scientific">Steroidobacter denitrificans</name>
    <dbReference type="NCBI Taxonomy" id="465721"/>
    <lineage>
        <taxon>Bacteria</taxon>
        <taxon>Pseudomonadati</taxon>
        <taxon>Pseudomonadota</taxon>
        <taxon>Gammaproteobacteria</taxon>
        <taxon>Steroidobacterales</taxon>
        <taxon>Steroidobacteraceae</taxon>
        <taxon>Steroidobacter</taxon>
    </lineage>
</organism>
<evidence type="ECO:0000313" key="9">
    <source>
        <dbReference type="EMBL" id="AMN45959.1"/>
    </source>
</evidence>
<dbReference type="Gene3D" id="2.170.190.11">
    <property type="entry name" value="Molybdopterin biosynthesis moea protein, domain 3"/>
    <property type="match status" value="1"/>
</dbReference>
<dbReference type="GO" id="GO:0061599">
    <property type="term" value="F:molybdopterin molybdotransferase activity"/>
    <property type="evidence" value="ECO:0007669"/>
    <property type="project" value="UniProtKB-UniRule"/>
</dbReference>
<evidence type="ECO:0000256" key="1">
    <source>
        <dbReference type="ARBA" id="ARBA00002901"/>
    </source>
</evidence>
<keyword evidence="6" id="KW-0479">Metal-binding</keyword>
<dbReference type="InterPro" id="IPR001453">
    <property type="entry name" value="MoaB/Mog_dom"/>
</dbReference>
<dbReference type="STRING" id="465721.ACG33_02290"/>
<comment type="catalytic activity">
    <reaction evidence="5">
        <text>adenylyl-molybdopterin + molybdate = Mo-molybdopterin + AMP + H(+)</text>
        <dbReference type="Rhea" id="RHEA:35047"/>
        <dbReference type="ChEBI" id="CHEBI:15378"/>
        <dbReference type="ChEBI" id="CHEBI:36264"/>
        <dbReference type="ChEBI" id="CHEBI:62727"/>
        <dbReference type="ChEBI" id="CHEBI:71302"/>
        <dbReference type="ChEBI" id="CHEBI:456215"/>
        <dbReference type="EC" id="2.10.1.1"/>
    </reaction>
</comment>
<keyword evidence="6 9" id="KW-0808">Transferase</keyword>
<keyword evidence="4 6" id="KW-0501">Molybdenum cofactor biosynthesis</keyword>
<keyword evidence="6" id="KW-0500">Molybdenum</keyword>
<dbReference type="SUPFAM" id="SSF63867">
    <property type="entry name" value="MoeA C-terminal domain-like"/>
    <property type="match status" value="1"/>
</dbReference>
<keyword evidence="7" id="KW-0732">Signal</keyword>
<feature type="signal peptide" evidence="7">
    <location>
        <begin position="1"/>
        <end position="19"/>
    </location>
</feature>
<evidence type="ECO:0000256" key="6">
    <source>
        <dbReference type="RuleBase" id="RU365090"/>
    </source>
</evidence>
<dbReference type="Gene3D" id="2.40.340.10">
    <property type="entry name" value="MoeA, C-terminal, domain IV"/>
    <property type="match status" value="1"/>
</dbReference>
<dbReference type="PANTHER" id="PTHR10192">
    <property type="entry name" value="MOLYBDOPTERIN BIOSYNTHESIS PROTEIN"/>
    <property type="match status" value="1"/>
</dbReference>
<dbReference type="InterPro" id="IPR005110">
    <property type="entry name" value="MoeA_linker/N"/>
</dbReference>
<dbReference type="Pfam" id="PF03453">
    <property type="entry name" value="MoeA_N"/>
    <property type="match status" value="1"/>
</dbReference>
<dbReference type="InterPro" id="IPR036425">
    <property type="entry name" value="MoaB/Mog-like_dom_sf"/>
</dbReference>
<comment type="function">
    <text evidence="1 6">Catalyzes the insertion of molybdate into adenylated molybdopterin with the concomitant release of AMP.</text>
</comment>
<dbReference type="GO" id="GO:0005829">
    <property type="term" value="C:cytosol"/>
    <property type="evidence" value="ECO:0007669"/>
    <property type="project" value="TreeGrafter"/>
</dbReference>
<dbReference type="Gene3D" id="3.90.105.10">
    <property type="entry name" value="Molybdopterin biosynthesis moea protein, domain 2"/>
    <property type="match status" value="1"/>
</dbReference>